<reference evidence="1 2" key="1">
    <citation type="submission" date="2024-02" db="EMBL/GenBank/DDBJ databases">
        <authorList>
            <person name="Vignale AGUSTIN F."/>
            <person name="Sosa J E."/>
            <person name="Modenutti C."/>
        </authorList>
    </citation>
    <scope>NUCLEOTIDE SEQUENCE [LARGE SCALE GENOMIC DNA]</scope>
</reference>
<evidence type="ECO:0000313" key="2">
    <source>
        <dbReference type="Proteomes" id="UP001642360"/>
    </source>
</evidence>
<dbReference type="EMBL" id="CAUOFW020006573">
    <property type="protein sequence ID" value="CAK9175266.1"/>
    <property type="molecule type" value="Genomic_DNA"/>
</dbReference>
<keyword evidence="2" id="KW-1185">Reference proteome</keyword>
<accession>A0ABC8U0G8</accession>
<comment type="caution">
    <text evidence="1">The sequence shown here is derived from an EMBL/GenBank/DDBJ whole genome shotgun (WGS) entry which is preliminary data.</text>
</comment>
<organism evidence="1 2">
    <name type="scientific">Ilex paraguariensis</name>
    <name type="common">yerba mate</name>
    <dbReference type="NCBI Taxonomy" id="185542"/>
    <lineage>
        <taxon>Eukaryota</taxon>
        <taxon>Viridiplantae</taxon>
        <taxon>Streptophyta</taxon>
        <taxon>Embryophyta</taxon>
        <taxon>Tracheophyta</taxon>
        <taxon>Spermatophyta</taxon>
        <taxon>Magnoliopsida</taxon>
        <taxon>eudicotyledons</taxon>
        <taxon>Gunneridae</taxon>
        <taxon>Pentapetalae</taxon>
        <taxon>asterids</taxon>
        <taxon>campanulids</taxon>
        <taxon>Aquifoliales</taxon>
        <taxon>Aquifoliaceae</taxon>
        <taxon>Ilex</taxon>
    </lineage>
</organism>
<gene>
    <name evidence="1" type="ORF">ILEXP_LOCUS45063</name>
</gene>
<protein>
    <submittedName>
        <fullName evidence="1">Uncharacterized protein</fullName>
    </submittedName>
</protein>
<dbReference type="AlphaFoldDB" id="A0ABC8U0G8"/>
<dbReference type="Proteomes" id="UP001642360">
    <property type="component" value="Unassembled WGS sequence"/>
</dbReference>
<proteinExistence type="predicted"/>
<evidence type="ECO:0000313" key="1">
    <source>
        <dbReference type="EMBL" id="CAK9175266.1"/>
    </source>
</evidence>
<sequence>MDLASPTHVQHQNFSYKILHSSQIRNIHNPTVLFQLKYGWFCLGYCVNTSSNIVEFVFLPKDNDICKVSCSFPRAGDQMIQQSPHQIR</sequence>
<name>A0ABC8U0G8_9AQUA</name>